<dbReference type="EMBL" id="MT144053">
    <property type="protein sequence ID" value="QJA47691.1"/>
    <property type="molecule type" value="Genomic_DNA"/>
</dbReference>
<evidence type="ECO:0000259" key="2">
    <source>
        <dbReference type="PROSITE" id="PS51199"/>
    </source>
</evidence>
<dbReference type="PANTHER" id="PTHR30153:SF2">
    <property type="entry name" value="REPLICATIVE DNA HELICASE"/>
    <property type="match status" value="1"/>
</dbReference>
<proteinExistence type="predicted"/>
<gene>
    <name evidence="3" type="ORF">TM448A00720_0020</name>
    <name evidence="4" type="ORF">TM448B00242_0049</name>
</gene>
<keyword evidence="3" id="KW-0378">Hydrolase</keyword>
<feature type="domain" description="SF4 helicase" evidence="2">
    <location>
        <begin position="55"/>
        <end position="289"/>
    </location>
</feature>
<sequence>MEELLKKIEKELALIKDEKERIAQAKRVKALWDKYEGDDKIISSKELQEALEEELKKNRLRIMTRIPNLDRIIDGFREGNLIVVSAPTKMGKTTLCQTFTIEFSLQDINCLWFSYEVPMFEFIEKFGDNVPLFYLPKQLKGNTMTWLEERIVEGIAKYNTKVVFIDHLHYIVDMNARNQNMSLQIGAVMRTLKRIALKYGIVIFIVAHMKHIKLTSEPDLEDLRDSSFIGQEADIVLMMWRLKLTESEMSNKTNLVVRAHRRTGKTGLINLIHINGRFNELQKNDNYTK</sequence>
<dbReference type="GO" id="GO:0005829">
    <property type="term" value="C:cytosol"/>
    <property type="evidence" value="ECO:0007669"/>
    <property type="project" value="TreeGrafter"/>
</dbReference>
<dbReference type="GO" id="GO:0003678">
    <property type="term" value="F:DNA helicase activity"/>
    <property type="evidence" value="ECO:0007669"/>
    <property type="project" value="InterPro"/>
</dbReference>
<dbReference type="Gene3D" id="3.40.50.300">
    <property type="entry name" value="P-loop containing nucleotide triphosphate hydrolases"/>
    <property type="match status" value="2"/>
</dbReference>
<dbReference type="EMBL" id="MT144602">
    <property type="protein sequence ID" value="QJH94575.1"/>
    <property type="molecule type" value="Genomic_DNA"/>
</dbReference>
<keyword evidence="3" id="KW-0347">Helicase</keyword>
<dbReference type="InterPro" id="IPR007694">
    <property type="entry name" value="DNA_helicase_DnaB-like_C"/>
</dbReference>
<dbReference type="PROSITE" id="PS51199">
    <property type="entry name" value="SF4_HELICASE"/>
    <property type="match status" value="1"/>
</dbReference>
<dbReference type="AlphaFoldDB" id="A0A6H1ZJT5"/>
<dbReference type="InterPro" id="IPR027417">
    <property type="entry name" value="P-loop_NTPase"/>
</dbReference>
<dbReference type="GO" id="GO:0005524">
    <property type="term" value="F:ATP binding"/>
    <property type="evidence" value="ECO:0007669"/>
    <property type="project" value="InterPro"/>
</dbReference>
<reference evidence="3" key="1">
    <citation type="submission" date="2020-03" db="EMBL/GenBank/DDBJ databases">
        <title>The deep terrestrial virosphere.</title>
        <authorList>
            <person name="Holmfeldt K."/>
            <person name="Nilsson E."/>
            <person name="Simone D."/>
            <person name="Lopez-Fernandez M."/>
            <person name="Wu X."/>
            <person name="de Brujin I."/>
            <person name="Lundin D."/>
            <person name="Andersson A."/>
            <person name="Bertilsson S."/>
            <person name="Dopson M."/>
        </authorList>
    </citation>
    <scope>NUCLEOTIDE SEQUENCE</scope>
    <source>
        <strain evidence="3">TM448A00720</strain>
        <strain evidence="4">TM448B00242</strain>
    </source>
</reference>
<keyword evidence="3" id="KW-0067">ATP-binding</keyword>
<dbReference type="Pfam" id="PF03796">
    <property type="entry name" value="DnaB_C"/>
    <property type="match status" value="2"/>
</dbReference>
<name>A0A6H1ZJT5_9ZZZZ</name>
<evidence type="ECO:0000313" key="4">
    <source>
        <dbReference type="EMBL" id="QJH94575.1"/>
    </source>
</evidence>
<evidence type="ECO:0000256" key="1">
    <source>
        <dbReference type="SAM" id="Coils"/>
    </source>
</evidence>
<keyword evidence="3" id="KW-0547">Nucleotide-binding</keyword>
<keyword evidence="1" id="KW-0175">Coiled coil</keyword>
<dbReference type="PANTHER" id="PTHR30153">
    <property type="entry name" value="REPLICATIVE DNA HELICASE DNAB"/>
    <property type="match status" value="1"/>
</dbReference>
<organism evidence="3">
    <name type="scientific">viral metagenome</name>
    <dbReference type="NCBI Taxonomy" id="1070528"/>
    <lineage>
        <taxon>unclassified sequences</taxon>
        <taxon>metagenomes</taxon>
        <taxon>organismal metagenomes</taxon>
    </lineage>
</organism>
<accession>A0A6H1ZJT5</accession>
<dbReference type="SUPFAM" id="SSF52540">
    <property type="entry name" value="P-loop containing nucleoside triphosphate hydrolases"/>
    <property type="match status" value="1"/>
</dbReference>
<protein>
    <submittedName>
        <fullName evidence="3">Putative helicase</fullName>
    </submittedName>
</protein>
<feature type="coiled-coil region" evidence="1">
    <location>
        <begin position="1"/>
        <end position="28"/>
    </location>
</feature>
<dbReference type="GO" id="GO:0006260">
    <property type="term" value="P:DNA replication"/>
    <property type="evidence" value="ECO:0007669"/>
    <property type="project" value="InterPro"/>
</dbReference>
<evidence type="ECO:0000313" key="3">
    <source>
        <dbReference type="EMBL" id="QJA47691.1"/>
    </source>
</evidence>